<reference evidence="2" key="1">
    <citation type="submission" date="2021-02" db="EMBL/GenBank/DDBJ databases">
        <authorList>
            <person name="Dougan E. K."/>
            <person name="Rhodes N."/>
            <person name="Thang M."/>
            <person name="Chan C."/>
        </authorList>
    </citation>
    <scope>NUCLEOTIDE SEQUENCE</scope>
</reference>
<evidence type="ECO:0000313" key="2">
    <source>
        <dbReference type="EMBL" id="CAE8679043.1"/>
    </source>
</evidence>
<accession>A0A813JHP0</accession>
<feature type="compositionally biased region" description="Polar residues" evidence="1">
    <location>
        <begin position="1"/>
        <end position="11"/>
    </location>
</feature>
<organism evidence="2 3">
    <name type="scientific">Polarella glacialis</name>
    <name type="common">Dinoflagellate</name>
    <dbReference type="NCBI Taxonomy" id="89957"/>
    <lineage>
        <taxon>Eukaryota</taxon>
        <taxon>Sar</taxon>
        <taxon>Alveolata</taxon>
        <taxon>Dinophyceae</taxon>
        <taxon>Suessiales</taxon>
        <taxon>Suessiaceae</taxon>
        <taxon>Polarella</taxon>
    </lineage>
</organism>
<evidence type="ECO:0000256" key="1">
    <source>
        <dbReference type="SAM" id="MobiDB-lite"/>
    </source>
</evidence>
<gene>
    <name evidence="2" type="ORF">PGLA2088_LOCUS21147</name>
</gene>
<proteinExistence type="predicted"/>
<evidence type="ECO:0000313" key="3">
    <source>
        <dbReference type="Proteomes" id="UP000626109"/>
    </source>
</evidence>
<comment type="caution">
    <text evidence="2">The sequence shown here is derived from an EMBL/GenBank/DDBJ whole genome shotgun (WGS) entry which is preliminary data.</text>
</comment>
<dbReference type="Proteomes" id="UP000626109">
    <property type="component" value="Unassembled WGS sequence"/>
</dbReference>
<name>A0A813JHP0_POLGL</name>
<sequence length="180" mass="19630">MGGFSSKSVSSYEVHEAHGNWRSGFHDDTSAQSSSSSKPRVRHGLTEEPQFQVYMLNKVPRCVAATRSPENLQKQSPQGPVLLHGSSGTKAGRHLKNLGINSSTAWDEDSSGTTEGRNFKNLGKASSGNCEKSGGSSSTKARRPLKNLGKASCATWEHSELPKKKDFLMWNVDCSLRHVR</sequence>
<feature type="region of interest" description="Disordered" evidence="1">
    <location>
        <begin position="65"/>
        <end position="144"/>
    </location>
</feature>
<dbReference type="EMBL" id="CAJNNW010025733">
    <property type="protein sequence ID" value="CAE8679043.1"/>
    <property type="molecule type" value="Genomic_DNA"/>
</dbReference>
<feature type="compositionally biased region" description="Basic and acidic residues" evidence="1">
    <location>
        <begin position="13"/>
        <end position="29"/>
    </location>
</feature>
<feature type="compositionally biased region" description="Polar residues" evidence="1">
    <location>
        <begin position="124"/>
        <end position="139"/>
    </location>
</feature>
<protein>
    <submittedName>
        <fullName evidence="2">Uncharacterized protein</fullName>
    </submittedName>
</protein>
<feature type="compositionally biased region" description="Polar residues" evidence="1">
    <location>
        <begin position="99"/>
        <end position="116"/>
    </location>
</feature>
<dbReference type="AlphaFoldDB" id="A0A813JHP0"/>
<feature type="compositionally biased region" description="Polar residues" evidence="1">
    <location>
        <begin position="68"/>
        <end position="78"/>
    </location>
</feature>
<feature type="region of interest" description="Disordered" evidence="1">
    <location>
        <begin position="1"/>
        <end position="52"/>
    </location>
</feature>